<dbReference type="KEGG" id="sbi:8080145"/>
<dbReference type="AlphaFoldDB" id="A0A921RSQ2"/>
<dbReference type="PANTHER" id="PTHR31479">
    <property type="entry name" value="ALPHA/BETA-HYDROLASES SUPERFAMILY PROTEIN"/>
    <property type="match status" value="1"/>
</dbReference>
<dbReference type="OrthoDB" id="584477at2759"/>
<dbReference type="SUPFAM" id="SSF53474">
    <property type="entry name" value="alpha/beta-Hydrolases"/>
    <property type="match status" value="1"/>
</dbReference>
<evidence type="ECO:0008006" key="3">
    <source>
        <dbReference type="Google" id="ProtNLM"/>
    </source>
</evidence>
<gene>
    <name evidence="1" type="ORF">BDA96_02G339500</name>
</gene>
<dbReference type="PANTHER" id="PTHR31479:SF15">
    <property type="entry name" value="FUNGAL LIPASE-LIKE DOMAIN-CONTAINING PROTEIN"/>
    <property type="match status" value="1"/>
</dbReference>
<sequence length="409" mass="46193">MDSYVFTDSGPKHMMVKTGSGSSPAATMININWDSHEHRRCIAACVVNGTYAMESDEYMNRTHTGEALAPAWWESFNFRRLKTLRYECECLLCETKTRLLSSSSGAHRPCSIYGAILEHVPAAGAGSLRHPSSAPRYIVAFRGTILRRHQQQHHEQQQQHQHTVFCDMHLNLRILVNKQHGCGRFRDARKEVGRLLDSVADGSHVAPAAVWLVGHSLGASVALNVGRDMATKGCYLPTFLFNPPQVSLAPSMLPQALRRVAKRVVYPTSYAVKAALGSTVLKRQERDMEALFQTLAPWVPELYVHERDIVCQGFIDYFERRQKMLDRLRPVAEVAMKLSLRDMLISTDPAKNGDGQGVRPHLLPSARLWKNSSYHYAHGLEQWWKPDSELRLSSRRYSDRGAEAELLYG</sequence>
<organism evidence="1 2">
    <name type="scientific">Sorghum bicolor</name>
    <name type="common">Sorghum</name>
    <name type="synonym">Sorghum vulgare</name>
    <dbReference type="NCBI Taxonomy" id="4558"/>
    <lineage>
        <taxon>Eukaryota</taxon>
        <taxon>Viridiplantae</taxon>
        <taxon>Streptophyta</taxon>
        <taxon>Embryophyta</taxon>
        <taxon>Tracheophyta</taxon>
        <taxon>Spermatophyta</taxon>
        <taxon>Magnoliopsida</taxon>
        <taxon>Liliopsida</taxon>
        <taxon>Poales</taxon>
        <taxon>Poaceae</taxon>
        <taxon>PACMAD clade</taxon>
        <taxon>Panicoideae</taxon>
        <taxon>Andropogonodae</taxon>
        <taxon>Andropogoneae</taxon>
        <taxon>Sorghinae</taxon>
        <taxon>Sorghum</taxon>
    </lineage>
</organism>
<dbReference type="EMBL" id="CM027681">
    <property type="protein sequence ID" value="KAG0545180.1"/>
    <property type="molecule type" value="Genomic_DNA"/>
</dbReference>
<protein>
    <recommendedName>
        <fullName evidence="3">Fungal lipase-like domain-containing protein</fullName>
    </recommendedName>
</protein>
<accession>A0A921RSQ2</accession>
<reference evidence="1" key="1">
    <citation type="journal article" date="2019" name="BMC Genomics">
        <title>A new reference genome for Sorghum bicolor reveals high levels of sequence similarity between sweet and grain genotypes: implications for the genetics of sugar metabolism.</title>
        <authorList>
            <person name="Cooper E.A."/>
            <person name="Brenton Z.W."/>
            <person name="Flinn B.S."/>
            <person name="Jenkins J."/>
            <person name="Shu S."/>
            <person name="Flowers D."/>
            <person name="Luo F."/>
            <person name="Wang Y."/>
            <person name="Xia P."/>
            <person name="Barry K."/>
            <person name="Daum C."/>
            <person name="Lipzen A."/>
            <person name="Yoshinaga Y."/>
            <person name="Schmutz J."/>
            <person name="Saski C."/>
            <person name="Vermerris W."/>
            <person name="Kresovich S."/>
        </authorList>
    </citation>
    <scope>NUCLEOTIDE SEQUENCE</scope>
</reference>
<dbReference type="OMA" id="LRYECEC"/>
<dbReference type="Gene3D" id="3.40.50.1820">
    <property type="entry name" value="alpha/beta hydrolase"/>
    <property type="match status" value="1"/>
</dbReference>
<evidence type="ECO:0000313" key="2">
    <source>
        <dbReference type="Proteomes" id="UP000807115"/>
    </source>
</evidence>
<proteinExistence type="predicted"/>
<reference evidence="1" key="2">
    <citation type="submission" date="2020-10" db="EMBL/GenBank/DDBJ databases">
        <authorList>
            <person name="Cooper E.A."/>
            <person name="Brenton Z.W."/>
            <person name="Flinn B.S."/>
            <person name="Jenkins J."/>
            <person name="Shu S."/>
            <person name="Flowers D."/>
            <person name="Luo F."/>
            <person name="Wang Y."/>
            <person name="Xia P."/>
            <person name="Barry K."/>
            <person name="Daum C."/>
            <person name="Lipzen A."/>
            <person name="Yoshinaga Y."/>
            <person name="Schmutz J."/>
            <person name="Saski C."/>
            <person name="Vermerris W."/>
            <person name="Kresovich S."/>
        </authorList>
    </citation>
    <scope>NUCLEOTIDE SEQUENCE</scope>
</reference>
<name>A0A921RSQ2_SORBI</name>
<comment type="caution">
    <text evidence="1">The sequence shown here is derived from an EMBL/GenBank/DDBJ whole genome shotgun (WGS) entry which is preliminary data.</text>
</comment>
<dbReference type="Gramene" id="EER99467">
    <property type="protein sequence ID" value="EER99467"/>
    <property type="gene ID" value="SORBI_3002G323400"/>
</dbReference>
<dbReference type="InterPro" id="IPR029058">
    <property type="entry name" value="AB_hydrolase_fold"/>
</dbReference>
<evidence type="ECO:0000313" key="1">
    <source>
        <dbReference type="EMBL" id="KAG0545180.1"/>
    </source>
</evidence>
<dbReference type="Proteomes" id="UP000807115">
    <property type="component" value="Chromosome 2"/>
</dbReference>